<keyword evidence="1" id="KW-0807">Transducer</keyword>
<feature type="region of interest" description="Disordered" evidence="3">
    <location>
        <begin position="1"/>
        <end position="26"/>
    </location>
</feature>
<keyword evidence="2" id="KW-0175">Coiled coil</keyword>
<accession>A0ABU0YHI6</accession>
<dbReference type="Gene3D" id="1.10.287.950">
    <property type="entry name" value="Methyl-accepting chemotaxis protein"/>
    <property type="match status" value="2"/>
</dbReference>
<feature type="domain" description="Methyl-accepting transducer" evidence="4">
    <location>
        <begin position="307"/>
        <end position="528"/>
    </location>
</feature>
<evidence type="ECO:0000259" key="4">
    <source>
        <dbReference type="PROSITE" id="PS50111"/>
    </source>
</evidence>
<dbReference type="InterPro" id="IPR004089">
    <property type="entry name" value="MCPsignal_dom"/>
</dbReference>
<feature type="coiled-coil region" evidence="2">
    <location>
        <begin position="160"/>
        <end position="187"/>
    </location>
</feature>
<feature type="compositionally biased region" description="Low complexity" evidence="3">
    <location>
        <begin position="1"/>
        <end position="18"/>
    </location>
</feature>
<evidence type="ECO:0000313" key="5">
    <source>
        <dbReference type="EMBL" id="MDQ7247188.1"/>
    </source>
</evidence>
<sequence length="602" mass="63096">MNFVAEGGASTAVAGATAPQSTPDPFGSLDALERVLGEIGQAAAMTEGTFVGIGQRLEASINTIDGLTATFKTLMEELGSSELVQATADLSQVAARIGALADAPRDSEAVLGRITGLTTATTGRVGRMRKAVKAVDVLAVNAKIAAAHLGTGGEGFSTFAEEITRAMKIAEENLDGFAEQLDGMSQRLRDATVSQRALAQQRDQAIRTIPDQLSRSVAAIAGRRRQAENTAAEIQRKTVQVGARVGSAVMAMQIGDTSRQRIEHSEFALTLAARLFGRQTQAAVDFDLGAVPAEDKQRLLGAICALSLAQLTDTADELDAQVGEIAASLEQLAGDAREIAGLGQQTYSSGGVQAGSFLSELEEDVRHARSLLEDLRGAQTEGDSVMGGVLETTKTLERNISAIQSLESDIRLMGLNTTLRSSRLGNEGRALTVIAQELRICSNLTATEAEAVLADLDAMVEAAGTSSGADPKRRLAEVTELTNILVNSVNRLSRTAEALAAALETLDRESQTVAAALQQTSSEIRAKAEIGAILRRASAALAEVQSDSAPDEEMGDPGGILAAIFGKYTMVREREVHARILKGDLPAVAETPAAGGDDDIFF</sequence>
<dbReference type="EMBL" id="JAUYVI010000002">
    <property type="protein sequence ID" value="MDQ7247188.1"/>
    <property type="molecule type" value="Genomic_DNA"/>
</dbReference>
<dbReference type="PROSITE" id="PS50111">
    <property type="entry name" value="CHEMOTAXIS_TRANSDUC_2"/>
    <property type="match status" value="1"/>
</dbReference>
<name>A0ABU0YHI6_9PROT</name>
<protein>
    <recommendedName>
        <fullName evidence="4">Methyl-accepting transducer domain-containing protein</fullName>
    </recommendedName>
</protein>
<proteinExistence type="predicted"/>
<keyword evidence="6" id="KW-1185">Reference proteome</keyword>
<comment type="caution">
    <text evidence="5">The sequence shown here is derived from an EMBL/GenBank/DDBJ whole genome shotgun (WGS) entry which is preliminary data.</text>
</comment>
<evidence type="ECO:0000313" key="6">
    <source>
        <dbReference type="Proteomes" id="UP001230156"/>
    </source>
</evidence>
<evidence type="ECO:0000256" key="1">
    <source>
        <dbReference type="PROSITE-ProRule" id="PRU00284"/>
    </source>
</evidence>
<gene>
    <name evidence="5" type="ORF">Q8A70_05905</name>
</gene>
<organism evidence="5 6">
    <name type="scientific">Dongia sedimenti</name>
    <dbReference type="NCBI Taxonomy" id="3064282"/>
    <lineage>
        <taxon>Bacteria</taxon>
        <taxon>Pseudomonadati</taxon>
        <taxon>Pseudomonadota</taxon>
        <taxon>Alphaproteobacteria</taxon>
        <taxon>Rhodospirillales</taxon>
        <taxon>Dongiaceae</taxon>
        <taxon>Dongia</taxon>
    </lineage>
</organism>
<dbReference type="SUPFAM" id="SSF58104">
    <property type="entry name" value="Methyl-accepting chemotaxis protein (MCP) signaling domain"/>
    <property type="match status" value="2"/>
</dbReference>
<dbReference type="RefSeq" id="WP_379954592.1">
    <property type="nucleotide sequence ID" value="NZ_JAUYVI010000002.1"/>
</dbReference>
<dbReference type="Proteomes" id="UP001230156">
    <property type="component" value="Unassembled WGS sequence"/>
</dbReference>
<reference evidence="6" key="1">
    <citation type="submission" date="2023-08" db="EMBL/GenBank/DDBJ databases">
        <title>Rhodospirillaceae gen. nov., a novel taxon isolated from the Yangtze River Yuezi River estuary sludge.</title>
        <authorList>
            <person name="Ruan L."/>
        </authorList>
    </citation>
    <scope>NUCLEOTIDE SEQUENCE [LARGE SCALE GENOMIC DNA]</scope>
    <source>
        <strain evidence="6">R-7</strain>
    </source>
</reference>
<evidence type="ECO:0000256" key="3">
    <source>
        <dbReference type="SAM" id="MobiDB-lite"/>
    </source>
</evidence>
<evidence type="ECO:0000256" key="2">
    <source>
        <dbReference type="SAM" id="Coils"/>
    </source>
</evidence>